<dbReference type="Proteomes" id="UP001576784">
    <property type="component" value="Unassembled WGS sequence"/>
</dbReference>
<dbReference type="SUPFAM" id="SSF50685">
    <property type="entry name" value="Barwin-like endoglucanases"/>
    <property type="match status" value="1"/>
</dbReference>
<dbReference type="PANTHER" id="PTHR34183">
    <property type="entry name" value="ENDOLYTIC PEPTIDOGLYCAN TRANSGLYCOSYLASE RLPA"/>
    <property type="match status" value="1"/>
</dbReference>
<evidence type="ECO:0000256" key="1">
    <source>
        <dbReference type="ARBA" id="ARBA00023239"/>
    </source>
</evidence>
<proteinExistence type="inferred from homology"/>
<dbReference type="HAMAP" id="MF_02071">
    <property type="entry name" value="RlpA"/>
    <property type="match status" value="1"/>
</dbReference>
<dbReference type="Gene3D" id="2.40.40.10">
    <property type="entry name" value="RlpA-like domain"/>
    <property type="match status" value="1"/>
</dbReference>
<keyword evidence="3" id="KW-0472">Membrane</keyword>
<evidence type="ECO:0000259" key="7">
    <source>
        <dbReference type="Pfam" id="PF03330"/>
    </source>
</evidence>
<evidence type="ECO:0000256" key="5">
    <source>
        <dbReference type="SAM" id="MobiDB-lite"/>
    </source>
</evidence>
<keyword evidence="3" id="KW-1003">Cell membrane</keyword>
<evidence type="ECO:0000313" key="8">
    <source>
        <dbReference type="EMBL" id="MFB2895941.1"/>
    </source>
</evidence>
<keyword evidence="3" id="KW-0564">Palmitate</keyword>
<comment type="similarity">
    <text evidence="3 4">Belongs to the RlpA family.</text>
</comment>
<dbReference type="InterPro" id="IPR009009">
    <property type="entry name" value="RlpA-like_DPBB"/>
</dbReference>
<reference evidence="8 9" key="1">
    <citation type="submission" date="2024-09" db="EMBL/GenBank/DDBJ databases">
        <title>Floridaenema gen nov. (Aerosakkonemataceae, Aerosakkonematales ord. nov., Cyanobacteria) from benthic tropical and subtropical fresh waters, with the description of four new species.</title>
        <authorList>
            <person name="Moretto J.A."/>
            <person name="Berthold D.E."/>
            <person name="Lefler F.W."/>
            <person name="Huang I.-S."/>
            <person name="Laughinghouse H. IV."/>
        </authorList>
    </citation>
    <scope>NUCLEOTIDE SEQUENCE [LARGE SCALE GENOMIC DNA]</scope>
    <source>
        <strain evidence="8 9">BLCC-F50</strain>
    </source>
</reference>
<evidence type="ECO:0000256" key="2">
    <source>
        <dbReference type="ARBA" id="ARBA00023316"/>
    </source>
</evidence>
<name>A0ABV4XW98_9CYAN</name>
<dbReference type="CDD" id="cd22268">
    <property type="entry name" value="DPBB_RlpA-like"/>
    <property type="match status" value="1"/>
</dbReference>
<evidence type="ECO:0000256" key="6">
    <source>
        <dbReference type="SAM" id="SignalP"/>
    </source>
</evidence>
<keyword evidence="9" id="KW-1185">Reference proteome</keyword>
<dbReference type="InterPro" id="IPR034718">
    <property type="entry name" value="RlpA"/>
</dbReference>
<feature type="region of interest" description="Disordered" evidence="5">
    <location>
        <begin position="179"/>
        <end position="200"/>
    </location>
</feature>
<sequence length="388" mass="41591">MKQRFWSGISAAILTTTLGTTFSCHAETNEVKVTESEVKPGAVASQPSPPVNTQPDTIKVGEYQSKTGSDAQEQVIAKIQAHEVAGRQAATLYLRDIPVLTFFGASPVESSSVKQGTLSQNSSQQVENAAIDPMARATAVAAKLNQLNRENLDASQITVAYAVSNKVSSTSEETLLAQANTASNQKTARSAKNNRDTPNGTLRDRYIIKINNEKLVEITDNTRLPDSTNNLAEDALQATNRLRRLMGNAPPLTDIPGRPTPQQMPAQVAFAPLPTVRAVLGGLASWYGPGFHGNRSASGERYNQEALTAAHRSLPFGTMVRVTNLRNGLSVVVRINDRGPFSRGRIIDLSAASARIIGLKGTGVARVTVEVLGKPEEITIDSPFPLIN</sequence>
<dbReference type="Pfam" id="PF03330">
    <property type="entry name" value="DPBB_1"/>
    <property type="match status" value="1"/>
</dbReference>
<dbReference type="PROSITE" id="PS51257">
    <property type="entry name" value="PROKAR_LIPOPROTEIN"/>
    <property type="match status" value="1"/>
</dbReference>
<dbReference type="EMBL" id="JBHFNR010000176">
    <property type="protein sequence ID" value="MFB2895941.1"/>
    <property type="molecule type" value="Genomic_DNA"/>
</dbReference>
<evidence type="ECO:0000313" key="9">
    <source>
        <dbReference type="Proteomes" id="UP001576784"/>
    </source>
</evidence>
<evidence type="ECO:0000256" key="4">
    <source>
        <dbReference type="RuleBase" id="RU003495"/>
    </source>
</evidence>
<keyword evidence="3" id="KW-0449">Lipoprotein</keyword>
<dbReference type="InterPro" id="IPR012997">
    <property type="entry name" value="RplA"/>
</dbReference>
<keyword evidence="6" id="KW-0732">Signal</keyword>
<keyword evidence="2 3" id="KW-0961">Cell wall biogenesis/degradation</keyword>
<gene>
    <name evidence="3" type="primary">rlpA</name>
    <name evidence="8" type="ORF">ACE1CI_23775</name>
</gene>
<feature type="chain" id="PRO_5045336315" description="Probable endolytic peptidoglycan transglycosylase RlpA" evidence="6">
    <location>
        <begin position="27"/>
        <end position="388"/>
    </location>
</feature>
<keyword evidence="1 3" id="KW-0456">Lyase</keyword>
<feature type="domain" description="RlpA-like protein double-psi beta-barrel" evidence="7">
    <location>
        <begin position="282"/>
        <end position="369"/>
    </location>
</feature>
<dbReference type="EC" id="4.2.2.-" evidence="3"/>
<organism evidence="8 9">
    <name type="scientific">Floridaenema flaviceps BLCC-F50</name>
    <dbReference type="NCBI Taxonomy" id="3153642"/>
    <lineage>
        <taxon>Bacteria</taxon>
        <taxon>Bacillati</taxon>
        <taxon>Cyanobacteriota</taxon>
        <taxon>Cyanophyceae</taxon>
        <taxon>Oscillatoriophycideae</taxon>
        <taxon>Aerosakkonematales</taxon>
        <taxon>Aerosakkonemataceae</taxon>
        <taxon>Floridanema</taxon>
        <taxon>Floridanema flaviceps</taxon>
    </lineage>
</organism>
<comment type="function">
    <text evidence="3">Lytic transglycosylase with a strong preference for naked glycan strands that lack stem peptides.</text>
</comment>
<accession>A0ABV4XW98</accession>
<dbReference type="NCBIfam" id="TIGR00413">
    <property type="entry name" value="rlpA"/>
    <property type="match status" value="1"/>
</dbReference>
<dbReference type="PANTHER" id="PTHR34183:SF8">
    <property type="entry name" value="ENDOLYTIC PEPTIDOGLYCAN TRANSGLYCOSYLASE RLPA-RELATED"/>
    <property type="match status" value="1"/>
</dbReference>
<comment type="subcellular location">
    <subcellularLocation>
        <location evidence="3">Cell membrane</location>
        <topology evidence="3">Lipid-anchor</topology>
    </subcellularLocation>
</comment>
<feature type="region of interest" description="Disordered" evidence="5">
    <location>
        <begin position="38"/>
        <end position="57"/>
    </location>
</feature>
<comment type="caution">
    <text evidence="8">The sequence shown here is derived from an EMBL/GenBank/DDBJ whole genome shotgun (WGS) entry which is preliminary data.</text>
</comment>
<dbReference type="RefSeq" id="WP_413265573.1">
    <property type="nucleotide sequence ID" value="NZ_JBHFNR010000176.1"/>
</dbReference>
<dbReference type="InterPro" id="IPR036908">
    <property type="entry name" value="RlpA-like_sf"/>
</dbReference>
<evidence type="ECO:0000256" key="3">
    <source>
        <dbReference type="HAMAP-Rule" id="MF_02071"/>
    </source>
</evidence>
<feature type="signal peptide" evidence="6">
    <location>
        <begin position="1"/>
        <end position="26"/>
    </location>
</feature>
<protein>
    <recommendedName>
        <fullName evidence="3">Probable endolytic peptidoglycan transglycosylase RlpA</fullName>
        <ecNumber evidence="3">4.2.2.-</ecNumber>
    </recommendedName>
</protein>